<proteinExistence type="predicted"/>
<dbReference type="EMBL" id="CAJHJT010000012">
    <property type="protein sequence ID" value="CAD6998988.1"/>
    <property type="molecule type" value="Genomic_DNA"/>
</dbReference>
<dbReference type="AlphaFoldDB" id="A0A811UKX8"/>
<comment type="caution">
    <text evidence="1">The sequence shown here is derived from an EMBL/GenBank/DDBJ whole genome shotgun (WGS) entry which is preliminary data.</text>
</comment>
<keyword evidence="2" id="KW-1185">Reference proteome</keyword>
<name>A0A811UKX8_CERCA</name>
<feature type="non-terminal residue" evidence="1">
    <location>
        <position position="1"/>
    </location>
</feature>
<dbReference type="Proteomes" id="UP000606786">
    <property type="component" value="Unassembled WGS sequence"/>
</dbReference>
<gene>
    <name evidence="1" type="ORF">CCAP1982_LOCUS7535</name>
</gene>
<evidence type="ECO:0000313" key="1">
    <source>
        <dbReference type="EMBL" id="CAD6998988.1"/>
    </source>
</evidence>
<organism evidence="1 2">
    <name type="scientific">Ceratitis capitata</name>
    <name type="common">Mediterranean fruit fly</name>
    <name type="synonym">Tephritis capitata</name>
    <dbReference type="NCBI Taxonomy" id="7213"/>
    <lineage>
        <taxon>Eukaryota</taxon>
        <taxon>Metazoa</taxon>
        <taxon>Ecdysozoa</taxon>
        <taxon>Arthropoda</taxon>
        <taxon>Hexapoda</taxon>
        <taxon>Insecta</taxon>
        <taxon>Pterygota</taxon>
        <taxon>Neoptera</taxon>
        <taxon>Endopterygota</taxon>
        <taxon>Diptera</taxon>
        <taxon>Brachycera</taxon>
        <taxon>Muscomorpha</taxon>
        <taxon>Tephritoidea</taxon>
        <taxon>Tephritidae</taxon>
        <taxon>Ceratitis</taxon>
        <taxon>Ceratitis</taxon>
    </lineage>
</organism>
<sequence>PFSHYKSSSLAGGSSAQRHCETLFLRRVVSTGNVHQQDKCTKSFRSVVVGGEMVLGTKCALHGKSLE</sequence>
<protein>
    <submittedName>
        <fullName evidence="1">(Mediterranean fruit fly) hypothetical protein</fullName>
    </submittedName>
</protein>
<accession>A0A811UKX8</accession>
<reference evidence="1" key="1">
    <citation type="submission" date="2020-11" db="EMBL/GenBank/DDBJ databases">
        <authorList>
            <person name="Whitehead M."/>
        </authorList>
    </citation>
    <scope>NUCLEOTIDE SEQUENCE</scope>
    <source>
        <strain evidence="1">EGII</strain>
    </source>
</reference>
<evidence type="ECO:0000313" key="2">
    <source>
        <dbReference type="Proteomes" id="UP000606786"/>
    </source>
</evidence>